<protein>
    <submittedName>
        <fullName evidence="1">Uncharacterized protein</fullName>
    </submittedName>
</protein>
<accession>A0AAP2MPT7</accession>
<dbReference type="Proteomes" id="UP001196915">
    <property type="component" value="Unassembled WGS sequence"/>
</dbReference>
<organism evidence="1 2">
    <name type="scientific">Burkholderia multivorans</name>
    <dbReference type="NCBI Taxonomy" id="87883"/>
    <lineage>
        <taxon>Bacteria</taxon>
        <taxon>Pseudomonadati</taxon>
        <taxon>Pseudomonadota</taxon>
        <taxon>Betaproteobacteria</taxon>
        <taxon>Burkholderiales</taxon>
        <taxon>Burkholderiaceae</taxon>
        <taxon>Burkholderia</taxon>
        <taxon>Burkholderia cepacia complex</taxon>
    </lineage>
</organism>
<evidence type="ECO:0000313" key="1">
    <source>
        <dbReference type="EMBL" id="MBU9358800.1"/>
    </source>
</evidence>
<reference evidence="1" key="1">
    <citation type="submission" date="2021-06" db="EMBL/GenBank/DDBJ databases">
        <title>A collection of bacterial strains from the Burkholderia cepacia Research Laboratory and Repository.</title>
        <authorList>
            <person name="Lipuma J."/>
            <person name="Spilker T."/>
        </authorList>
    </citation>
    <scope>NUCLEOTIDE SEQUENCE</scope>
    <source>
        <strain evidence="1">AU37435</strain>
    </source>
</reference>
<comment type="caution">
    <text evidence="1">The sequence shown here is derived from an EMBL/GenBank/DDBJ whole genome shotgun (WGS) entry which is preliminary data.</text>
</comment>
<evidence type="ECO:0000313" key="2">
    <source>
        <dbReference type="Proteomes" id="UP001196915"/>
    </source>
</evidence>
<gene>
    <name evidence="1" type="ORF">KTE52_20895</name>
</gene>
<dbReference type="AlphaFoldDB" id="A0AAP2MPT7"/>
<name>A0AAP2MPT7_9BURK</name>
<sequence length="198" mass="21967">MNGQLHAVALYRFDGRLMIGDLQSHFRTRRADVRASDSLFWIAPDLSHEDQRILAATIDAWLDLNANKIPYSVAHPGGVIFKDNVWVGNEPGQGLTCATFIVALFDELGIPFIELGSWEERAGDVEWAERILVALAPFMSAEHIEAQRERIGTAIRVRPADIAAAGHLIRQDMDAPLPFRDVEPLSATIEAQMLGRGQ</sequence>
<dbReference type="RefSeq" id="WP_140401379.1">
    <property type="nucleotide sequence ID" value="NZ_CAJHCY010000021.1"/>
</dbReference>
<proteinExistence type="predicted"/>
<dbReference type="EMBL" id="JAHPMX010000011">
    <property type="protein sequence ID" value="MBU9358800.1"/>
    <property type="molecule type" value="Genomic_DNA"/>
</dbReference>